<organism evidence="1">
    <name type="scientific">Ophidiomyces ophidiicola</name>
    <dbReference type="NCBI Taxonomy" id="1387563"/>
    <lineage>
        <taxon>Eukaryota</taxon>
        <taxon>Fungi</taxon>
        <taxon>Dikarya</taxon>
        <taxon>Ascomycota</taxon>
        <taxon>Pezizomycotina</taxon>
        <taxon>Eurotiomycetes</taxon>
        <taxon>Eurotiomycetidae</taxon>
        <taxon>Onygenales</taxon>
        <taxon>Onygenaceae</taxon>
        <taxon>Ophidiomyces</taxon>
    </lineage>
</organism>
<dbReference type="EMBL" id="JALBCA010000077">
    <property type="protein sequence ID" value="KAI2384202.1"/>
    <property type="molecule type" value="Genomic_DNA"/>
</dbReference>
<sequence length="684" mass="74772">MVERNSYQTDPESLLLLSGLDTPPPSSSATTISTDNPALHDAPPRLVHDSVLSQPQCSRQDAAANYPTEKVSTNPKWNATAIMTTSPQLSDPTQWTPTLSIRTDFGSEQVMTPSGHTDHDVSLRPSLSSTSLPRRTSSIRAALTAAQSSAGSVSPGSVFSSPQLAALTDITPLPSPTHGNSPWRSSSSNSLPRSPSMTSHRGSTFSLKSLDPNRPPGSSSSQRRGFDLTRAPSQEHIHAPKRDNLHIQVPRNGHSRNRSLSEYVPPVLLAPGIIRPSFGSPSCVSPPAPHTVQSKLHREEYLAVQRGIALPHAHPPTPPSTRRGEDSIGGDLSVTVPGRKLSSTEVYHVTSIRTLQPRTYRMIRQLGQGTFSQVSLAVRDESPNETGISSLAQPRLCAVKVVQYGPAGGADEERVEVSLKREVDILKSINHPSIVQLKAFGSDEKRALLVLDYCPGGDLFEFASGGQYSLSPPVIRRIFAELVAAVLYLHRNLIVHRDIKLENVLVNIPGSVMQTITDWRTYPRALVTLTDLGLSRRIPQPPENPLLHTRCGSEDYAAPEILMGQPYDGRSTDGWALGVLLFAMIENRLPFDPLPGTRGDTAKLRARTPHRIARCEWSWYRYGNEDGEWDPNKGAAFNGAQLCVQGLLRRSSRRIGLDEVEKMEWVKEAIDVPDGLKRGDIEVP</sequence>
<name>A0ACB8USK7_9EURO</name>
<accession>A0ACB8USK7</accession>
<gene>
    <name evidence="1" type="ORF">LOY88_004805</name>
</gene>
<comment type="caution">
    <text evidence="1">The sequence shown here is derived from an EMBL/GenBank/DDBJ whole genome shotgun (WGS) entry which is preliminary data.</text>
</comment>
<proteinExistence type="predicted"/>
<protein>
    <submittedName>
        <fullName evidence="1">Uncharacterized protein</fullName>
    </submittedName>
</protein>
<evidence type="ECO:0000313" key="1">
    <source>
        <dbReference type="EMBL" id="KAI2384202.1"/>
    </source>
</evidence>
<reference evidence="1" key="1">
    <citation type="journal article" date="2022" name="bioRxiv">
        <title>Population genetic analysis of Ophidiomyces ophidiicola, the causative agent of snake fungal disease, indicates recent introductions to the USA.</title>
        <authorList>
            <person name="Ladner J.T."/>
            <person name="Palmer J.M."/>
            <person name="Ettinger C.L."/>
            <person name="Stajich J.E."/>
            <person name="Farrell T.M."/>
            <person name="Glorioso B.M."/>
            <person name="Lawson B."/>
            <person name="Price S.J."/>
            <person name="Stengle A.G."/>
            <person name="Grear D.A."/>
            <person name="Lorch J.M."/>
        </authorList>
    </citation>
    <scope>NUCLEOTIDE SEQUENCE</scope>
    <source>
        <strain evidence="1">NWHC 24266-5</strain>
    </source>
</reference>